<dbReference type="InterPro" id="IPR040038">
    <property type="entry name" value="TIPIN/Csm3/Swi3"/>
</dbReference>
<dbReference type="GO" id="GO:0031297">
    <property type="term" value="P:replication fork processing"/>
    <property type="evidence" value="ECO:0007669"/>
    <property type="project" value="UniProtKB-UniRule"/>
</dbReference>
<feature type="domain" description="Chromosome segregation in meiosis protein 3" evidence="10">
    <location>
        <begin position="75"/>
        <end position="158"/>
    </location>
</feature>
<dbReference type="PANTHER" id="PTHR13220">
    <property type="entry name" value="TIMELESS INTERACTING-RELATED"/>
    <property type="match status" value="1"/>
</dbReference>
<dbReference type="InterPro" id="IPR012923">
    <property type="entry name" value="Csm3"/>
</dbReference>
<evidence type="ECO:0000313" key="12">
    <source>
        <dbReference type="Proteomes" id="UP000327118"/>
    </source>
</evidence>
<dbReference type="OrthoDB" id="437078at2759"/>
<dbReference type="GO" id="GO:0000076">
    <property type="term" value="P:DNA replication checkpoint signaling"/>
    <property type="evidence" value="ECO:0007669"/>
    <property type="project" value="UniProtKB-UniRule"/>
</dbReference>
<evidence type="ECO:0000256" key="1">
    <source>
        <dbReference type="ARBA" id="ARBA00004123"/>
    </source>
</evidence>
<evidence type="ECO:0000256" key="3">
    <source>
        <dbReference type="ARBA" id="ARBA00011217"/>
    </source>
</evidence>
<comment type="function">
    <text evidence="9">Plays an important role in the control of DNA replication and the maintenance of replication fork stability.</text>
</comment>
<dbReference type="PANTHER" id="PTHR13220:SF11">
    <property type="entry name" value="TIMELESS-INTERACTING PROTEIN"/>
    <property type="match status" value="1"/>
</dbReference>
<evidence type="ECO:0000313" key="11">
    <source>
        <dbReference type="EMBL" id="KAE8348189.1"/>
    </source>
</evidence>
<comment type="subunit">
    <text evidence="3">Component of the fork protection complex (FPC) consisting of TOF1 and CSM3.</text>
</comment>
<evidence type="ECO:0000256" key="6">
    <source>
        <dbReference type="ARBA" id="ARBA00023242"/>
    </source>
</evidence>
<dbReference type="GO" id="GO:0031298">
    <property type="term" value="C:replication fork protection complex"/>
    <property type="evidence" value="ECO:0007669"/>
    <property type="project" value="TreeGrafter"/>
</dbReference>
<reference evidence="12" key="1">
    <citation type="submission" date="2019-04" db="EMBL/GenBank/DDBJ databases">
        <title>Friends and foes A comparative genomics studyof 23 Aspergillus species from section Flavi.</title>
        <authorList>
            <consortium name="DOE Joint Genome Institute"/>
            <person name="Kjaerbolling I."/>
            <person name="Vesth T."/>
            <person name="Frisvad J.C."/>
            <person name="Nybo J.L."/>
            <person name="Theobald S."/>
            <person name="Kildgaard S."/>
            <person name="Isbrandt T."/>
            <person name="Kuo A."/>
            <person name="Sato A."/>
            <person name="Lyhne E.K."/>
            <person name="Kogle M.E."/>
            <person name="Wiebenga A."/>
            <person name="Kun R.S."/>
            <person name="Lubbers R.J."/>
            <person name="Makela M.R."/>
            <person name="Barry K."/>
            <person name="Chovatia M."/>
            <person name="Clum A."/>
            <person name="Daum C."/>
            <person name="Haridas S."/>
            <person name="He G."/>
            <person name="LaButti K."/>
            <person name="Lipzen A."/>
            <person name="Mondo S."/>
            <person name="Riley R."/>
            <person name="Salamov A."/>
            <person name="Simmons B.A."/>
            <person name="Magnuson J.K."/>
            <person name="Henrissat B."/>
            <person name="Mortensen U.H."/>
            <person name="Larsen T.O."/>
            <person name="Devries R.P."/>
            <person name="Grigoriev I.V."/>
            <person name="Machida M."/>
            <person name="Baker S.E."/>
            <person name="Andersen M.R."/>
        </authorList>
    </citation>
    <scope>NUCLEOTIDE SEQUENCE [LARGE SCALE GENOMIC DNA]</scope>
    <source>
        <strain evidence="12">CBS 553.77</strain>
    </source>
</reference>
<evidence type="ECO:0000256" key="7">
    <source>
        <dbReference type="ARBA" id="ARBA00023306"/>
    </source>
</evidence>
<evidence type="ECO:0000256" key="5">
    <source>
        <dbReference type="ARBA" id="ARBA00022880"/>
    </source>
</evidence>
<evidence type="ECO:0000256" key="2">
    <source>
        <dbReference type="ARBA" id="ARBA00006075"/>
    </source>
</evidence>
<dbReference type="Proteomes" id="UP000327118">
    <property type="component" value="Unassembled WGS sequence"/>
</dbReference>
<dbReference type="AlphaFoldDB" id="A0A5N6YUW3"/>
<proteinExistence type="inferred from homology"/>
<keyword evidence="7 9" id="KW-0131">Cell cycle</keyword>
<dbReference type="EMBL" id="ML739653">
    <property type="protein sequence ID" value="KAE8348189.1"/>
    <property type="molecule type" value="Genomic_DNA"/>
</dbReference>
<name>A0A5N6YUW3_9EURO</name>
<evidence type="ECO:0000259" key="10">
    <source>
        <dbReference type="Pfam" id="PF07962"/>
    </source>
</evidence>
<accession>A0A5N6YUW3</accession>
<keyword evidence="6 9" id="KW-0539">Nucleus</keyword>
<comment type="subcellular location">
    <subcellularLocation>
        <location evidence="1 9">Nucleus</location>
    </subcellularLocation>
</comment>
<dbReference type="GO" id="GO:0006974">
    <property type="term" value="P:DNA damage response"/>
    <property type="evidence" value="ECO:0007669"/>
    <property type="project" value="UniProtKB-KW"/>
</dbReference>
<keyword evidence="5" id="KW-0236">DNA replication inhibitor</keyword>
<dbReference type="GO" id="GO:0003677">
    <property type="term" value="F:DNA binding"/>
    <property type="evidence" value="ECO:0007669"/>
    <property type="project" value="TreeGrafter"/>
</dbReference>
<dbReference type="GO" id="GO:0043111">
    <property type="term" value="P:replication fork arrest"/>
    <property type="evidence" value="ECO:0007669"/>
    <property type="project" value="TreeGrafter"/>
</dbReference>
<sequence length="295" mass="32585">MAQNSHSDIPQGSSSRKINDLFDYDVGFDAILQHAPTTSNLNALRLSSTVPGASGLGLGLDEEVEVSKKRQPVAKLDESRLLSPAGIPRLRRTAKQNLKFQGKGHEFTDAARLLNFYQLWLDDLFPRAKLADGLSMIEKLGHHRRLQIMRREWIEEEKPRVQMDDTGQLLRANQSSLPTATTSEGNNAVGTHITRAVGVENDGADKAQSNKQSAIPAHERFMSDYENSQYSITQAVSESTDELGPFLREQRDEDITTKPISTVADLNNIDSEDGGAVEEFQIMSPTWATPSSSHG</sequence>
<evidence type="ECO:0000256" key="4">
    <source>
        <dbReference type="ARBA" id="ARBA00022763"/>
    </source>
</evidence>
<keyword evidence="12" id="KW-1185">Reference proteome</keyword>
<comment type="function">
    <text evidence="8">Forms a fork protection complex (FPC) with TOF1 and which is required for chromosome segregation during meiosis and DNA damage repair. FPC coordinates leading and lagging strand synthesis and moves with the replication fork. FPC stabilizes replication forks in a configuration that is recognized by replication checkpoint sensors.</text>
</comment>
<evidence type="ECO:0000256" key="8">
    <source>
        <dbReference type="ARBA" id="ARBA00025496"/>
    </source>
</evidence>
<comment type="similarity">
    <text evidence="2 9">Belongs to the CSM3 family.</text>
</comment>
<organism evidence="11 12">
    <name type="scientific">Aspergillus coremiiformis</name>
    <dbReference type="NCBI Taxonomy" id="138285"/>
    <lineage>
        <taxon>Eukaryota</taxon>
        <taxon>Fungi</taxon>
        <taxon>Dikarya</taxon>
        <taxon>Ascomycota</taxon>
        <taxon>Pezizomycotina</taxon>
        <taxon>Eurotiomycetes</taxon>
        <taxon>Eurotiomycetidae</taxon>
        <taxon>Eurotiales</taxon>
        <taxon>Aspergillaceae</taxon>
        <taxon>Aspergillus</taxon>
        <taxon>Aspergillus subgen. Circumdati</taxon>
    </lineage>
</organism>
<dbReference type="Pfam" id="PF07962">
    <property type="entry name" value="Swi3"/>
    <property type="match status" value="1"/>
</dbReference>
<protein>
    <recommendedName>
        <fullName evidence="9">Chromosome segregation in meiosis protein</fullName>
    </recommendedName>
</protein>
<evidence type="ECO:0000256" key="9">
    <source>
        <dbReference type="RuleBase" id="RU366049"/>
    </source>
</evidence>
<keyword evidence="4 9" id="KW-0227">DNA damage</keyword>
<gene>
    <name evidence="11" type="ORF">BDV28DRAFT_105101</name>
</gene>